<dbReference type="AlphaFoldDB" id="A0A7L5DMK7"/>
<evidence type="ECO:0000256" key="1">
    <source>
        <dbReference type="SAM" id="Phobius"/>
    </source>
</evidence>
<reference evidence="2 3" key="1">
    <citation type="submission" date="2020-04" db="EMBL/GenBank/DDBJ databases">
        <title>Genome sequencing of novel species.</title>
        <authorList>
            <person name="Heo J."/>
            <person name="Kim S.-J."/>
            <person name="Kim J.-S."/>
            <person name="Hong S.-B."/>
            <person name="Kwon S.-W."/>
        </authorList>
    </citation>
    <scope>NUCLEOTIDE SEQUENCE [LARGE SCALE GENOMIC DNA]</scope>
    <source>
        <strain evidence="2 3">CJU-R4</strain>
    </source>
</reference>
<feature type="transmembrane region" description="Helical" evidence="1">
    <location>
        <begin position="118"/>
        <end position="136"/>
    </location>
</feature>
<dbReference type="KEGG" id="srho:HH216_13720"/>
<protein>
    <submittedName>
        <fullName evidence="2">DUF2306 domain-containing protein</fullName>
    </submittedName>
</protein>
<name>A0A7L5DMK7_9BACT</name>
<gene>
    <name evidence="2" type="ORF">HH216_13720</name>
</gene>
<keyword evidence="1" id="KW-0812">Transmembrane</keyword>
<feature type="transmembrane region" description="Helical" evidence="1">
    <location>
        <begin position="148"/>
        <end position="168"/>
    </location>
</feature>
<keyword evidence="3" id="KW-1185">Reference proteome</keyword>
<feature type="transmembrane region" description="Helical" evidence="1">
    <location>
        <begin position="219"/>
        <end position="238"/>
    </location>
</feature>
<feature type="transmembrane region" description="Helical" evidence="1">
    <location>
        <begin position="30"/>
        <end position="56"/>
    </location>
</feature>
<feature type="transmembrane region" description="Helical" evidence="1">
    <location>
        <begin position="180"/>
        <end position="199"/>
    </location>
</feature>
<keyword evidence="1" id="KW-1133">Transmembrane helix</keyword>
<dbReference type="EMBL" id="CP051677">
    <property type="protein sequence ID" value="QJD79355.1"/>
    <property type="molecule type" value="Genomic_DNA"/>
</dbReference>
<evidence type="ECO:0000313" key="3">
    <source>
        <dbReference type="Proteomes" id="UP000501128"/>
    </source>
</evidence>
<keyword evidence="1" id="KW-0472">Membrane</keyword>
<dbReference type="Proteomes" id="UP000501128">
    <property type="component" value="Chromosome"/>
</dbReference>
<dbReference type="Pfam" id="PF10067">
    <property type="entry name" value="DUF2306"/>
    <property type="match status" value="1"/>
</dbReference>
<feature type="transmembrane region" description="Helical" evidence="1">
    <location>
        <begin position="76"/>
        <end position="98"/>
    </location>
</feature>
<feature type="transmembrane region" description="Helical" evidence="1">
    <location>
        <begin position="250"/>
        <end position="274"/>
    </location>
</feature>
<organism evidence="2 3">
    <name type="scientific">Spirosoma rhododendri</name>
    <dbReference type="NCBI Taxonomy" id="2728024"/>
    <lineage>
        <taxon>Bacteria</taxon>
        <taxon>Pseudomonadati</taxon>
        <taxon>Bacteroidota</taxon>
        <taxon>Cytophagia</taxon>
        <taxon>Cytophagales</taxon>
        <taxon>Cytophagaceae</taxon>
        <taxon>Spirosoma</taxon>
    </lineage>
</organism>
<dbReference type="RefSeq" id="WP_169551321.1">
    <property type="nucleotide sequence ID" value="NZ_CP051677.1"/>
</dbReference>
<proteinExistence type="predicted"/>
<evidence type="ECO:0000313" key="2">
    <source>
        <dbReference type="EMBL" id="QJD79355.1"/>
    </source>
</evidence>
<accession>A0A7L5DMK7</accession>
<dbReference type="InterPro" id="IPR018750">
    <property type="entry name" value="DUF2306_membrane"/>
</dbReference>
<sequence>MLDTLQKPTTPPTQPRAEIWSRQLLHWSGIILVTTVWVSAALFGLYILAFYASALYQDDMTRWNQVLPRLYERSTGTATTGIGLHFAAGGIILILGSLQLIDSVRTRFPAVHRWVGRVYVAACVFAAVGGLAFILMKGTIGGSTMNVGFALYGLLMLIAAVATYRYAVMGDMVRHRAWALRLYALAIGSWLYRIEYGFWIMFTNGLGHTKTFDGWFDQFMAFFFYLPNLLVVEAFVRASRRHVAPIARFAGSFVLLVATTFLLIGTYYFTLYYWGPAIVNWVTGSPQGRLGQ</sequence>